<reference evidence="9" key="1">
    <citation type="submission" date="2020-03" db="EMBL/GenBank/DDBJ databases">
        <authorList>
            <person name="Chebbi M.A."/>
            <person name="Drezen J.M."/>
        </authorList>
    </citation>
    <scope>NUCLEOTIDE SEQUENCE</scope>
    <source>
        <tissue evidence="9">Whole body</tissue>
    </source>
</reference>
<proteinExistence type="inferred from homology"/>
<evidence type="ECO:0000256" key="4">
    <source>
        <dbReference type="ARBA" id="ARBA00022692"/>
    </source>
</evidence>
<evidence type="ECO:0000313" key="10">
    <source>
        <dbReference type="Proteomes" id="UP000729913"/>
    </source>
</evidence>
<dbReference type="Pfam" id="PF00083">
    <property type="entry name" value="Sugar_tr"/>
    <property type="match status" value="1"/>
</dbReference>
<gene>
    <name evidence="9" type="ORF">G9C98_007468</name>
</gene>
<feature type="transmembrane region" description="Helical" evidence="7">
    <location>
        <begin position="113"/>
        <end position="136"/>
    </location>
</feature>
<keyword evidence="6 7" id="KW-0472">Membrane</keyword>
<feature type="transmembrane region" description="Helical" evidence="7">
    <location>
        <begin position="212"/>
        <end position="231"/>
    </location>
</feature>
<evidence type="ECO:0000256" key="6">
    <source>
        <dbReference type="ARBA" id="ARBA00023136"/>
    </source>
</evidence>
<feature type="transmembrane region" description="Helical" evidence="7">
    <location>
        <begin position="171"/>
        <end position="192"/>
    </location>
</feature>
<dbReference type="Pfam" id="PF07690">
    <property type="entry name" value="MFS_1"/>
    <property type="match status" value="1"/>
</dbReference>
<feature type="transmembrane region" description="Helical" evidence="7">
    <location>
        <begin position="142"/>
        <end position="159"/>
    </location>
</feature>
<evidence type="ECO:0000256" key="2">
    <source>
        <dbReference type="ARBA" id="ARBA00008335"/>
    </source>
</evidence>
<feature type="transmembrane region" description="Helical" evidence="7">
    <location>
        <begin position="475"/>
        <end position="498"/>
    </location>
</feature>
<feature type="transmembrane region" description="Helical" evidence="7">
    <location>
        <begin position="40"/>
        <end position="60"/>
    </location>
</feature>
<name>A0A8J5QSP6_9HYME</name>
<feature type="domain" description="Major facilitator superfamily (MFS) profile" evidence="8">
    <location>
        <begin position="47"/>
        <end position="529"/>
    </location>
</feature>
<keyword evidence="3" id="KW-0813">Transport</keyword>
<reference evidence="9" key="2">
    <citation type="submission" date="2021-04" db="EMBL/GenBank/DDBJ databases">
        <title>Genome-wide patterns of bracovirus chromosomal integration into multiple host tissues during parasitism.</title>
        <authorList>
            <person name="Chebbi M.A.C."/>
        </authorList>
    </citation>
    <scope>NUCLEOTIDE SEQUENCE</scope>
    <source>
        <tissue evidence="9">Whole body</tissue>
    </source>
</reference>
<evidence type="ECO:0000256" key="3">
    <source>
        <dbReference type="ARBA" id="ARBA00022448"/>
    </source>
</evidence>
<keyword evidence="5 7" id="KW-1133">Transmembrane helix</keyword>
<evidence type="ECO:0000256" key="5">
    <source>
        <dbReference type="ARBA" id="ARBA00022989"/>
    </source>
</evidence>
<evidence type="ECO:0000259" key="8">
    <source>
        <dbReference type="PROSITE" id="PS50850"/>
    </source>
</evidence>
<comment type="similarity">
    <text evidence="2">Belongs to the major facilitator superfamily.</text>
</comment>
<accession>A0A8J5QSP6</accession>
<feature type="transmembrane region" description="Helical" evidence="7">
    <location>
        <begin position="80"/>
        <end position="101"/>
    </location>
</feature>
<comment type="caution">
    <text evidence="9">The sequence shown here is derived from an EMBL/GenBank/DDBJ whole genome shotgun (WGS) entry which is preliminary data.</text>
</comment>
<dbReference type="Proteomes" id="UP000729913">
    <property type="component" value="Unassembled WGS sequence"/>
</dbReference>
<dbReference type="InterPro" id="IPR020846">
    <property type="entry name" value="MFS_dom"/>
</dbReference>
<dbReference type="OrthoDB" id="3936150at2759"/>
<dbReference type="AlphaFoldDB" id="A0A8J5QSP6"/>
<feature type="transmembrane region" description="Helical" evidence="7">
    <location>
        <begin position="387"/>
        <end position="410"/>
    </location>
</feature>
<dbReference type="InterPro" id="IPR005828">
    <property type="entry name" value="MFS_sugar_transport-like"/>
</dbReference>
<keyword evidence="10" id="KW-1185">Reference proteome</keyword>
<feature type="transmembrane region" description="Helical" evidence="7">
    <location>
        <begin position="442"/>
        <end position="463"/>
    </location>
</feature>
<dbReference type="PANTHER" id="PTHR23511:SF36">
    <property type="entry name" value="EG:BACR7A4.13 PROTEIN-RELATED"/>
    <property type="match status" value="1"/>
</dbReference>
<evidence type="ECO:0000313" key="9">
    <source>
        <dbReference type="EMBL" id="KAG8034392.1"/>
    </source>
</evidence>
<organism evidence="9 10">
    <name type="scientific">Cotesia typhae</name>
    <dbReference type="NCBI Taxonomy" id="2053667"/>
    <lineage>
        <taxon>Eukaryota</taxon>
        <taxon>Metazoa</taxon>
        <taxon>Ecdysozoa</taxon>
        <taxon>Arthropoda</taxon>
        <taxon>Hexapoda</taxon>
        <taxon>Insecta</taxon>
        <taxon>Pterygota</taxon>
        <taxon>Neoptera</taxon>
        <taxon>Endopterygota</taxon>
        <taxon>Hymenoptera</taxon>
        <taxon>Apocrita</taxon>
        <taxon>Ichneumonoidea</taxon>
        <taxon>Braconidae</taxon>
        <taxon>Microgastrinae</taxon>
        <taxon>Cotesia</taxon>
    </lineage>
</organism>
<dbReference type="GO" id="GO:0016020">
    <property type="term" value="C:membrane"/>
    <property type="evidence" value="ECO:0007669"/>
    <property type="project" value="UniProtKB-SubCell"/>
</dbReference>
<dbReference type="EMBL" id="JAAOIC020000067">
    <property type="protein sequence ID" value="KAG8034392.1"/>
    <property type="molecule type" value="Genomic_DNA"/>
</dbReference>
<keyword evidence="4 7" id="KW-0812">Transmembrane</keyword>
<sequence>MVNKNLRCSVSTIQAITENEKTDNKEPAADFETALSATGFGTFNIFIVLALIPIAWANAFDMTSAAFVLASAECDLELTFIRKGLLCSSVYIGMMLTPLFWGFISHRLPKRTLILFGLLIDFLCNILCSIVDSFYIFVILKIITGTIVSGPFTLLTPYLSEFQPKKYRAKVNTWAGLLFNSGFIVPAILAFNVTPLTWTFVLFDREFTAWRLYYISCCIPSILGFIILSFLPETPKMLMENGYLPKAYDLFRRIYVINTRLHSDTYPIKFLESPLDNFNKTSEESKFTKFLETWNDTKELLTPPNLRHFVISNLLQFGSMLSFNTMRLWVPHMFIIINNFDYSRWDPARGNPTICEYLIPGVIPPGLANETFYANHTCIRWHINPSVYINSSIIAASAVGISFLVGLLYTTKLRKKIVLVMGYLIAILSSFGTNWAQLVPLMLTLSASIVVTGRITANIVIAANADVIPIPLRATAVSFITNTGNLASIIGNLVFPALLEFECLSAFIGIGAILIPCMIMSLFTLRSEKKEIKISPS</sequence>
<feature type="transmembrane region" description="Helical" evidence="7">
    <location>
        <begin position="417"/>
        <end position="436"/>
    </location>
</feature>
<dbReference type="InterPro" id="IPR011701">
    <property type="entry name" value="MFS"/>
</dbReference>
<dbReference type="PROSITE" id="PS50850">
    <property type="entry name" value="MFS"/>
    <property type="match status" value="1"/>
</dbReference>
<evidence type="ECO:0000256" key="1">
    <source>
        <dbReference type="ARBA" id="ARBA00004141"/>
    </source>
</evidence>
<feature type="transmembrane region" description="Helical" evidence="7">
    <location>
        <begin position="314"/>
        <end position="337"/>
    </location>
</feature>
<evidence type="ECO:0000256" key="7">
    <source>
        <dbReference type="SAM" id="Phobius"/>
    </source>
</evidence>
<protein>
    <recommendedName>
        <fullName evidence="8">Major facilitator superfamily (MFS) profile domain-containing protein</fullName>
    </recommendedName>
</protein>
<comment type="subcellular location">
    <subcellularLocation>
        <location evidence="1">Membrane</location>
        <topology evidence="1">Multi-pass membrane protein</topology>
    </subcellularLocation>
</comment>
<feature type="transmembrane region" description="Helical" evidence="7">
    <location>
        <begin position="504"/>
        <end position="525"/>
    </location>
</feature>
<dbReference type="PANTHER" id="PTHR23511">
    <property type="entry name" value="SYNAPTIC VESICLE GLYCOPROTEIN 2"/>
    <property type="match status" value="1"/>
</dbReference>
<dbReference type="GO" id="GO:0022857">
    <property type="term" value="F:transmembrane transporter activity"/>
    <property type="evidence" value="ECO:0007669"/>
    <property type="project" value="InterPro"/>
</dbReference>